<accession>A0AAV5HU87</accession>
<dbReference type="AlphaFoldDB" id="A0AAV5HU87"/>
<organism evidence="3 4">
    <name type="scientific">Rubroshorea leprosula</name>
    <dbReference type="NCBI Taxonomy" id="152421"/>
    <lineage>
        <taxon>Eukaryota</taxon>
        <taxon>Viridiplantae</taxon>
        <taxon>Streptophyta</taxon>
        <taxon>Embryophyta</taxon>
        <taxon>Tracheophyta</taxon>
        <taxon>Spermatophyta</taxon>
        <taxon>Magnoliopsida</taxon>
        <taxon>eudicotyledons</taxon>
        <taxon>Gunneridae</taxon>
        <taxon>Pentapetalae</taxon>
        <taxon>rosids</taxon>
        <taxon>malvids</taxon>
        <taxon>Malvales</taxon>
        <taxon>Dipterocarpaceae</taxon>
        <taxon>Rubroshorea</taxon>
    </lineage>
</organism>
<dbReference type="EMBL" id="BPVZ01000003">
    <property type="protein sequence ID" value="GKU89297.1"/>
    <property type="molecule type" value="Genomic_DNA"/>
</dbReference>
<name>A0AAV5HU87_9ROSI</name>
<dbReference type="Proteomes" id="UP001054252">
    <property type="component" value="Unassembled WGS sequence"/>
</dbReference>
<feature type="domain" description="MULE transposase" evidence="2">
    <location>
        <begin position="319"/>
        <end position="402"/>
    </location>
</feature>
<evidence type="ECO:0000313" key="3">
    <source>
        <dbReference type="EMBL" id="GKU89297.1"/>
    </source>
</evidence>
<dbReference type="PANTHER" id="PTHR31973">
    <property type="entry name" value="POLYPROTEIN, PUTATIVE-RELATED"/>
    <property type="match status" value="1"/>
</dbReference>
<comment type="caution">
    <text evidence="3">The sequence shown here is derived from an EMBL/GenBank/DDBJ whole genome shotgun (WGS) entry which is preliminary data.</text>
</comment>
<evidence type="ECO:0000256" key="1">
    <source>
        <dbReference type="SAM" id="MobiDB-lite"/>
    </source>
</evidence>
<reference evidence="3 4" key="1">
    <citation type="journal article" date="2021" name="Commun. Biol.">
        <title>The genome of Shorea leprosula (Dipterocarpaceae) highlights the ecological relevance of drought in aseasonal tropical rainforests.</title>
        <authorList>
            <person name="Ng K.K.S."/>
            <person name="Kobayashi M.J."/>
            <person name="Fawcett J.A."/>
            <person name="Hatakeyama M."/>
            <person name="Paape T."/>
            <person name="Ng C.H."/>
            <person name="Ang C.C."/>
            <person name="Tnah L.H."/>
            <person name="Lee C.T."/>
            <person name="Nishiyama T."/>
            <person name="Sese J."/>
            <person name="O'Brien M.J."/>
            <person name="Copetti D."/>
            <person name="Mohd Noor M.I."/>
            <person name="Ong R.C."/>
            <person name="Putra M."/>
            <person name="Sireger I.Z."/>
            <person name="Indrioko S."/>
            <person name="Kosugi Y."/>
            <person name="Izuno A."/>
            <person name="Isagi Y."/>
            <person name="Lee S.L."/>
            <person name="Shimizu K.K."/>
        </authorList>
    </citation>
    <scope>NUCLEOTIDE SEQUENCE [LARGE SCALE GENOMIC DNA]</scope>
    <source>
        <strain evidence="3">214</strain>
    </source>
</reference>
<proteinExistence type="predicted"/>
<gene>
    <name evidence="3" type="ORF">SLEP1_g3453</name>
</gene>
<feature type="compositionally biased region" description="Acidic residues" evidence="1">
    <location>
        <begin position="184"/>
        <end position="198"/>
    </location>
</feature>
<dbReference type="PANTHER" id="PTHR31973:SF187">
    <property type="entry name" value="MUTATOR TRANSPOSASE MUDRA PROTEIN"/>
    <property type="match status" value="1"/>
</dbReference>
<keyword evidence="4" id="KW-1185">Reference proteome</keyword>
<dbReference type="Pfam" id="PF10551">
    <property type="entry name" value="MULE"/>
    <property type="match status" value="1"/>
</dbReference>
<feature type="compositionally biased region" description="Polar residues" evidence="1">
    <location>
        <begin position="107"/>
        <end position="128"/>
    </location>
</feature>
<protein>
    <recommendedName>
        <fullName evidence="2">MULE transposase domain-containing protein</fullName>
    </recommendedName>
</protein>
<evidence type="ECO:0000313" key="4">
    <source>
        <dbReference type="Proteomes" id="UP001054252"/>
    </source>
</evidence>
<dbReference type="InterPro" id="IPR018289">
    <property type="entry name" value="MULE_transposase_dom"/>
</dbReference>
<feature type="compositionally biased region" description="Basic and acidic residues" evidence="1">
    <location>
        <begin position="157"/>
        <end position="174"/>
    </location>
</feature>
<feature type="region of interest" description="Disordered" evidence="1">
    <location>
        <begin position="67"/>
        <end position="217"/>
    </location>
</feature>
<evidence type="ECO:0000259" key="2">
    <source>
        <dbReference type="Pfam" id="PF10551"/>
    </source>
</evidence>
<sequence>MPRHLKSLVGDDSIRDIMRIVKKEVICEFYVHHEINFAKIAPLAIDEEPNPIDGSDKDDDEAIGVKGATRSLRRPTKGLEVPPSFPTPKTGVRNKTVAKKPTLRYTLRSTSTKKAIDPTLTSTRQKGSTDPIEKSRRRKEKAKLVEKRYKTLPQSRESYKEKDLTLKKVKKGDPVHPSQSVPVDNDDEGIYSDNDERDSEYASSDDASKLRDSSIDSEDDIFSTPKVADRQRKATNVYFNPAREVGLCNWEIYASFEKRDNSFKVKTYYPKHTCFRNPNNKMMTYEMVAKYFKSRIYAIPFIKCKDMMLFAYNELRGICKGILLSTVGRDGNNQMNPIAWVVVKSENNDSWKWFMEKLTHDLELSDGQGYTMISDRHPGIINAKAEVLALIVHKCCARHLYCNLARRNKGDDIKLAFWLAGKATNEFNYLDKMDALRALSKEAYAKLLGNF</sequence>